<dbReference type="Proteomes" id="UP001159179">
    <property type="component" value="Unassembled WGS sequence"/>
</dbReference>
<proteinExistence type="predicted"/>
<sequence>MIKSIKGQLILFILVAISFIYNTLSNIEFTGDERFLSIRVLYFFIMIFSVFNVGLFTQKYIQTKKKQ</sequence>
<keyword evidence="1" id="KW-1133">Transmembrane helix</keyword>
<protein>
    <submittedName>
        <fullName evidence="2">Uncharacterized protein</fullName>
    </submittedName>
</protein>
<accession>A0AAW6T0F0</accession>
<feature type="transmembrane region" description="Helical" evidence="1">
    <location>
        <begin position="7"/>
        <end position="24"/>
    </location>
</feature>
<comment type="caution">
    <text evidence="2">The sequence shown here is derived from an EMBL/GenBank/DDBJ whole genome shotgun (WGS) entry which is preliminary data.</text>
</comment>
<dbReference type="AlphaFoldDB" id="A0AAW6T0F0"/>
<gene>
    <name evidence="2" type="ORF">P5X88_12370</name>
</gene>
<keyword evidence="1" id="KW-0812">Transmembrane</keyword>
<dbReference type="RefSeq" id="WP_280616855.1">
    <property type="nucleotide sequence ID" value="NZ_JAROYP010000006.1"/>
</dbReference>
<evidence type="ECO:0000313" key="3">
    <source>
        <dbReference type="Proteomes" id="UP001159179"/>
    </source>
</evidence>
<feature type="transmembrane region" description="Helical" evidence="1">
    <location>
        <begin position="36"/>
        <end position="57"/>
    </location>
</feature>
<evidence type="ECO:0000313" key="2">
    <source>
        <dbReference type="EMBL" id="MDH5161736.1"/>
    </source>
</evidence>
<keyword evidence="1" id="KW-0472">Membrane</keyword>
<evidence type="ECO:0000256" key="1">
    <source>
        <dbReference type="SAM" id="Phobius"/>
    </source>
</evidence>
<organism evidence="2 3">
    <name type="scientific">Heyndrickxia oleronia</name>
    <dbReference type="NCBI Taxonomy" id="38875"/>
    <lineage>
        <taxon>Bacteria</taxon>
        <taxon>Bacillati</taxon>
        <taxon>Bacillota</taxon>
        <taxon>Bacilli</taxon>
        <taxon>Bacillales</taxon>
        <taxon>Bacillaceae</taxon>
        <taxon>Heyndrickxia</taxon>
    </lineage>
</organism>
<reference evidence="2" key="1">
    <citation type="submission" date="2023-03" db="EMBL/GenBank/DDBJ databases">
        <title>Bacterial isolates from washroom surfaces on a university campus.</title>
        <authorList>
            <person name="Holman D.B."/>
            <person name="Gzyl K.E."/>
            <person name="Taheri A.E."/>
        </authorList>
    </citation>
    <scope>NUCLEOTIDE SEQUENCE</scope>
    <source>
        <strain evidence="2">RD03</strain>
    </source>
</reference>
<dbReference type="EMBL" id="JAROYP010000006">
    <property type="protein sequence ID" value="MDH5161736.1"/>
    <property type="molecule type" value="Genomic_DNA"/>
</dbReference>
<name>A0AAW6T0F0_9BACI</name>